<name>A0A840A168_9CAUL</name>
<dbReference type="InterPro" id="IPR018391">
    <property type="entry name" value="PQQ_b-propeller_rpt"/>
</dbReference>
<comment type="caution">
    <text evidence="6">The sequence shown here is derived from an EMBL/GenBank/DDBJ whole genome shotgun (WGS) entry which is preliminary data.</text>
</comment>
<evidence type="ECO:0000256" key="2">
    <source>
        <dbReference type="ARBA" id="ARBA00008156"/>
    </source>
</evidence>
<dbReference type="AlphaFoldDB" id="A0A840A168"/>
<dbReference type="EMBL" id="JACIDK010000004">
    <property type="protein sequence ID" value="MBB3892356.1"/>
    <property type="molecule type" value="Genomic_DNA"/>
</dbReference>
<accession>A0A840A168</accession>
<dbReference type="Proteomes" id="UP000530564">
    <property type="component" value="Unassembled WGS sequence"/>
</dbReference>
<feature type="signal peptide" evidence="4">
    <location>
        <begin position="1"/>
        <end position="24"/>
    </location>
</feature>
<proteinExistence type="inferred from homology"/>
<feature type="chain" id="PRO_5032787778" evidence="4">
    <location>
        <begin position="25"/>
        <end position="642"/>
    </location>
</feature>
<keyword evidence="7" id="KW-1185">Reference proteome</keyword>
<dbReference type="PROSITE" id="PS51257">
    <property type="entry name" value="PROKAR_LIPOPROTEIN"/>
    <property type="match status" value="1"/>
</dbReference>
<evidence type="ECO:0000256" key="4">
    <source>
        <dbReference type="SAM" id="SignalP"/>
    </source>
</evidence>
<dbReference type="SUPFAM" id="SSF50998">
    <property type="entry name" value="Quinoprotein alcohol dehydrogenase-like"/>
    <property type="match status" value="1"/>
</dbReference>
<organism evidence="6 7">
    <name type="scientific">Phenylobacterium haematophilum</name>
    <dbReference type="NCBI Taxonomy" id="98513"/>
    <lineage>
        <taxon>Bacteria</taxon>
        <taxon>Pseudomonadati</taxon>
        <taxon>Pseudomonadota</taxon>
        <taxon>Alphaproteobacteria</taxon>
        <taxon>Caulobacterales</taxon>
        <taxon>Caulobacteraceae</taxon>
        <taxon>Phenylobacterium</taxon>
    </lineage>
</organism>
<dbReference type="Gene3D" id="2.140.10.10">
    <property type="entry name" value="Quinoprotein alcohol dehydrogenase-like superfamily"/>
    <property type="match status" value="2"/>
</dbReference>
<evidence type="ECO:0000259" key="5">
    <source>
        <dbReference type="Pfam" id="PF01011"/>
    </source>
</evidence>
<dbReference type="InterPro" id="IPR017511">
    <property type="entry name" value="PQQ_mDH"/>
</dbReference>
<dbReference type="InterPro" id="IPR011047">
    <property type="entry name" value="Quinoprotein_ADH-like_sf"/>
</dbReference>
<dbReference type="EC" id="1.1.5.2" evidence="6"/>
<dbReference type="GO" id="GO:0008876">
    <property type="term" value="F:quinoprotein glucose dehydrogenase activity"/>
    <property type="evidence" value="ECO:0007669"/>
    <property type="project" value="UniProtKB-EC"/>
</dbReference>
<sequence length="642" mass="67242">MIPRFSVPAIAALALAACSPQGHAPAPAPDTDWPHYGGDAGGQRFSPAAQITPANVRGLKVAWTYSTGHMRTHADAVQRAAFEATPILAGGRLFLCSPFNVASAHAPGTGQALWTFDPKIDAGARYPNSFNCRGVAYWRDPAAPADAPCAERIFMATNDRRLFALDAATGKACAAFGQGGQVDAMPGAQLARSGGAQITSAPVVIDGVVVVGSSIDDNQRVRETPGAVHAFDAVTGALRWTYDPLQAAGPGVVAGAANVWAPMSADPARGLVFLPTSSPSPDFYGAARPGDAAHANSVVAVHAATGQVAWAFQTTHHDVWDYDVPAQPTLAMLAYRGGALRPAVIQTTKQGLVFTLDRETGRPIIPVEERPVPQGGEVGEVLSPTQPFPVAPEPLAPNRIRPDDAFGLTPWDRDACRKLIAGARNEGLYTPPSTKGTILYPFTGGGSNWGGLAFDQRRGVAFLNTSSALHKVTLIPAAKVAGEKRAHPDLEISPQAGAPYGMRRELLVSPLGLPCNPPPWGLLTAVDMTTGKILWRTPLGTTRDLAPGSQLVMRGVGTPNMGGPIATASGLVFIGAAMDDYLRAFDAKSGQELWKGRLPAGGQATPMTYVWKGRQYVVIAAGGHAKGDTRRGDQVIAFALPD</sequence>
<dbReference type="RefSeq" id="WP_183774448.1">
    <property type="nucleotide sequence ID" value="NZ_JACIDK010000004.1"/>
</dbReference>
<evidence type="ECO:0000313" key="6">
    <source>
        <dbReference type="EMBL" id="MBB3892356.1"/>
    </source>
</evidence>
<dbReference type="GO" id="GO:0016020">
    <property type="term" value="C:membrane"/>
    <property type="evidence" value="ECO:0007669"/>
    <property type="project" value="InterPro"/>
</dbReference>
<evidence type="ECO:0000256" key="1">
    <source>
        <dbReference type="ARBA" id="ARBA00001931"/>
    </source>
</evidence>
<protein>
    <submittedName>
        <fullName evidence="6">Quinoprotein glucose dehydrogenase</fullName>
        <ecNumber evidence="6">1.1.5.2</ecNumber>
    </submittedName>
</protein>
<gene>
    <name evidence="6" type="ORF">GGQ61_003089</name>
</gene>
<dbReference type="Pfam" id="PF01011">
    <property type="entry name" value="PQQ"/>
    <property type="match status" value="1"/>
</dbReference>
<comment type="similarity">
    <text evidence="2">Belongs to the bacterial PQQ dehydrogenase family.</text>
</comment>
<evidence type="ECO:0000313" key="7">
    <source>
        <dbReference type="Proteomes" id="UP000530564"/>
    </source>
</evidence>
<dbReference type="GO" id="GO:0048038">
    <property type="term" value="F:quinone binding"/>
    <property type="evidence" value="ECO:0007669"/>
    <property type="project" value="InterPro"/>
</dbReference>
<dbReference type="CDD" id="cd10280">
    <property type="entry name" value="PQQ_mGDH"/>
    <property type="match status" value="1"/>
</dbReference>
<keyword evidence="3 6" id="KW-0560">Oxidoreductase</keyword>
<feature type="domain" description="Pyrrolo-quinoline quinone repeat" evidence="5">
    <location>
        <begin position="33"/>
        <end position="617"/>
    </location>
</feature>
<dbReference type="InterPro" id="IPR002372">
    <property type="entry name" value="PQQ_rpt_dom"/>
</dbReference>
<dbReference type="PANTHER" id="PTHR32303">
    <property type="entry name" value="QUINOPROTEIN ALCOHOL DEHYDROGENASE (CYTOCHROME C)"/>
    <property type="match status" value="1"/>
</dbReference>
<keyword evidence="4" id="KW-0732">Signal</keyword>
<dbReference type="PANTHER" id="PTHR32303:SF4">
    <property type="entry name" value="QUINOPROTEIN GLUCOSE DEHYDROGENASE"/>
    <property type="match status" value="1"/>
</dbReference>
<comment type="cofactor">
    <cofactor evidence="1">
        <name>pyrroloquinoline quinone</name>
        <dbReference type="ChEBI" id="CHEBI:58442"/>
    </cofactor>
</comment>
<reference evidence="6 7" key="1">
    <citation type="submission" date="2020-08" db="EMBL/GenBank/DDBJ databases">
        <title>Genomic Encyclopedia of Type Strains, Phase IV (KMG-IV): sequencing the most valuable type-strain genomes for metagenomic binning, comparative biology and taxonomic classification.</title>
        <authorList>
            <person name="Goeker M."/>
        </authorList>
    </citation>
    <scope>NUCLEOTIDE SEQUENCE [LARGE SCALE GENOMIC DNA]</scope>
    <source>
        <strain evidence="6 7">DSM 21793</strain>
    </source>
</reference>
<dbReference type="SMART" id="SM00564">
    <property type="entry name" value="PQQ"/>
    <property type="match status" value="5"/>
</dbReference>
<evidence type="ECO:0000256" key="3">
    <source>
        <dbReference type="ARBA" id="ARBA00023002"/>
    </source>
</evidence>